<dbReference type="EMBL" id="KY006473">
    <property type="protein sequence ID" value="APD21033.1"/>
    <property type="molecule type" value="Genomic_DNA"/>
</dbReference>
<protein>
    <submittedName>
        <fullName evidence="2">Uncharacterized protein</fullName>
    </submittedName>
</protein>
<dbReference type="RefSeq" id="YP_010062629.1">
    <property type="nucleotide sequence ID" value="NC_054796.1"/>
</dbReference>
<evidence type="ECO:0000313" key="3">
    <source>
        <dbReference type="Proteomes" id="UP000223941"/>
    </source>
</evidence>
<dbReference type="KEGG" id="vg:64946427"/>
<accession>A0A1J0MJ07</accession>
<dbReference type="GeneID" id="64946427"/>
<evidence type="ECO:0000313" key="2">
    <source>
        <dbReference type="EMBL" id="APD21033.1"/>
    </source>
</evidence>
<evidence type="ECO:0000256" key="1">
    <source>
        <dbReference type="SAM" id="Phobius"/>
    </source>
</evidence>
<keyword evidence="3" id="KW-1185">Reference proteome</keyword>
<keyword evidence="1" id="KW-0472">Membrane</keyword>
<organism evidence="2 3">
    <name type="scientific">Mycobacterium phage LeoAvram</name>
    <dbReference type="NCBI Taxonomy" id="1916120"/>
    <lineage>
        <taxon>Viruses</taxon>
        <taxon>Duplodnaviria</taxon>
        <taxon>Heunggongvirae</taxon>
        <taxon>Uroviricota</taxon>
        <taxon>Caudoviricetes</taxon>
        <taxon>Backyardiganvirus</taxon>
        <taxon>Backyardiganvirus leoavram</taxon>
    </lineage>
</organism>
<reference evidence="3" key="1">
    <citation type="submission" date="2016-10" db="EMBL/GenBank/DDBJ databases">
        <title>Complete genome Sequence of Mycobacteriophage LeoAvram.</title>
        <authorList>
            <person name="Temple L."/>
            <person name="Nehra K."/>
            <person name="Jamdagni P."/>
            <person name="Agamy D."/>
            <person name="Rana J.S."/>
        </authorList>
    </citation>
    <scope>NUCLEOTIDE SEQUENCE [LARGE SCALE GENOMIC DNA]</scope>
</reference>
<name>A0A1J0MJ07_9CAUD</name>
<sequence length="26" mass="2826">MIAEVIVFGFIIALGLLGGWLCFTKL</sequence>
<proteinExistence type="predicted"/>
<keyword evidence="1" id="KW-0812">Transmembrane</keyword>
<dbReference type="Proteomes" id="UP000223941">
    <property type="component" value="Segment"/>
</dbReference>
<feature type="transmembrane region" description="Helical" evidence="1">
    <location>
        <begin position="6"/>
        <end position="23"/>
    </location>
</feature>
<keyword evidence="1" id="KW-1133">Transmembrane helix</keyword>